<evidence type="ECO:0000313" key="3">
    <source>
        <dbReference type="EMBL" id="CAF4426197.1"/>
    </source>
</evidence>
<dbReference type="AlphaFoldDB" id="A0A820QSN1"/>
<evidence type="ECO:0000256" key="1">
    <source>
        <dbReference type="ARBA" id="ARBA00001335"/>
    </source>
</evidence>
<sequence>CSTEKKSGSEAKKHHSQLLELLAGECNCQVDDIINFDLMLADTQPSCVGGLNNEFIYSGRLDNQMSAYCAIEGLVKSLDTLPDETFIRGALLYYNEEIGSESAQGAQSE</sequence>
<proteinExistence type="predicted"/>
<dbReference type="GO" id="GO:0008270">
    <property type="term" value="F:zinc ion binding"/>
    <property type="evidence" value="ECO:0007669"/>
    <property type="project" value="InterPro"/>
</dbReference>
<protein>
    <recommendedName>
        <fullName evidence="2">aspartyl aminopeptidase</fullName>
        <ecNumber evidence="2">3.4.11.21</ecNumber>
    </recommendedName>
</protein>
<accession>A0A820QSN1</accession>
<dbReference type="SUPFAM" id="SSF53187">
    <property type="entry name" value="Zn-dependent exopeptidases"/>
    <property type="match status" value="1"/>
</dbReference>
<name>A0A820QSN1_9BILA</name>
<dbReference type="EMBL" id="CAJOAY010031527">
    <property type="protein sequence ID" value="CAF4426197.1"/>
    <property type="molecule type" value="Genomic_DNA"/>
</dbReference>
<feature type="non-terminal residue" evidence="3">
    <location>
        <position position="109"/>
    </location>
</feature>
<dbReference type="GO" id="GO:0004177">
    <property type="term" value="F:aminopeptidase activity"/>
    <property type="evidence" value="ECO:0007669"/>
    <property type="project" value="UniProtKB-EC"/>
</dbReference>
<reference evidence="3" key="1">
    <citation type="submission" date="2021-02" db="EMBL/GenBank/DDBJ databases">
        <authorList>
            <person name="Nowell W R."/>
        </authorList>
    </citation>
    <scope>NUCLEOTIDE SEQUENCE</scope>
</reference>
<dbReference type="InterPro" id="IPR001948">
    <property type="entry name" value="Peptidase_M18"/>
</dbReference>
<organism evidence="3 4">
    <name type="scientific">Adineta steineri</name>
    <dbReference type="NCBI Taxonomy" id="433720"/>
    <lineage>
        <taxon>Eukaryota</taxon>
        <taxon>Metazoa</taxon>
        <taxon>Spiralia</taxon>
        <taxon>Gnathifera</taxon>
        <taxon>Rotifera</taxon>
        <taxon>Eurotatoria</taxon>
        <taxon>Bdelloidea</taxon>
        <taxon>Adinetida</taxon>
        <taxon>Adinetidae</taxon>
        <taxon>Adineta</taxon>
    </lineage>
</organism>
<gene>
    <name evidence="3" type="ORF">OKA104_LOCUS52808</name>
</gene>
<dbReference type="GO" id="GO:0006508">
    <property type="term" value="P:proteolysis"/>
    <property type="evidence" value="ECO:0007669"/>
    <property type="project" value="InterPro"/>
</dbReference>
<dbReference type="PANTHER" id="PTHR28570">
    <property type="entry name" value="ASPARTYL AMINOPEPTIDASE"/>
    <property type="match status" value="1"/>
</dbReference>
<dbReference type="Proteomes" id="UP000663881">
    <property type="component" value="Unassembled WGS sequence"/>
</dbReference>
<feature type="non-terminal residue" evidence="3">
    <location>
        <position position="1"/>
    </location>
</feature>
<dbReference type="Gene3D" id="3.40.630.10">
    <property type="entry name" value="Zn peptidases"/>
    <property type="match status" value="1"/>
</dbReference>
<evidence type="ECO:0000313" key="4">
    <source>
        <dbReference type="Proteomes" id="UP000663881"/>
    </source>
</evidence>
<comment type="catalytic activity">
    <reaction evidence="1">
        <text>Release of an N-terminal aspartate or glutamate from a peptide, with a preference for aspartate.</text>
        <dbReference type="EC" id="3.4.11.21"/>
    </reaction>
</comment>
<dbReference type="PANTHER" id="PTHR28570:SF3">
    <property type="entry name" value="ASPARTYL AMINOPEPTIDASE"/>
    <property type="match status" value="1"/>
</dbReference>
<comment type="caution">
    <text evidence="3">The sequence shown here is derived from an EMBL/GenBank/DDBJ whole genome shotgun (WGS) entry which is preliminary data.</text>
</comment>
<evidence type="ECO:0000256" key="2">
    <source>
        <dbReference type="ARBA" id="ARBA00011965"/>
    </source>
</evidence>
<dbReference type="EC" id="3.4.11.21" evidence="2"/>
<dbReference type="Pfam" id="PF02127">
    <property type="entry name" value="Peptidase_M18"/>
    <property type="match status" value="1"/>
</dbReference>